<gene>
    <name evidence="12 13" type="primary">crcB</name>
    <name evidence="12" type="synonym">fluC</name>
    <name evidence="13" type="ORF">tloyanaT_16520</name>
</gene>
<feature type="transmembrane region" description="Helical" evidence="12">
    <location>
        <begin position="6"/>
        <end position="28"/>
    </location>
</feature>
<feature type="binding site" evidence="12">
    <location>
        <position position="82"/>
    </location>
    <ligand>
        <name>Na(+)</name>
        <dbReference type="ChEBI" id="CHEBI:29101"/>
        <note>structural</note>
    </ligand>
</feature>
<feature type="transmembrane region" description="Helical" evidence="12">
    <location>
        <begin position="110"/>
        <end position="131"/>
    </location>
</feature>
<comment type="similarity">
    <text evidence="10 12">Belongs to the fluoride channel Fluc/FEX (TC 1.A.43) family.</text>
</comment>
<dbReference type="EMBL" id="BSSV01000003">
    <property type="protein sequence ID" value="GLX85400.1"/>
    <property type="molecule type" value="Genomic_DNA"/>
</dbReference>
<organism evidence="13 14">
    <name type="scientific">Thalassotalea loyana</name>
    <dbReference type="NCBI Taxonomy" id="280483"/>
    <lineage>
        <taxon>Bacteria</taxon>
        <taxon>Pseudomonadati</taxon>
        <taxon>Pseudomonadota</taxon>
        <taxon>Gammaproteobacteria</taxon>
        <taxon>Alteromonadales</taxon>
        <taxon>Colwelliaceae</taxon>
        <taxon>Thalassotalea</taxon>
    </lineage>
</organism>
<name>A0ABQ6HD24_9GAMM</name>
<evidence type="ECO:0000256" key="1">
    <source>
        <dbReference type="ARBA" id="ARBA00004651"/>
    </source>
</evidence>
<feature type="transmembrane region" description="Helical" evidence="12">
    <location>
        <begin position="40"/>
        <end position="62"/>
    </location>
</feature>
<evidence type="ECO:0000313" key="13">
    <source>
        <dbReference type="EMBL" id="GLX85400.1"/>
    </source>
</evidence>
<dbReference type="PANTHER" id="PTHR28259:SF1">
    <property type="entry name" value="FLUORIDE EXPORT PROTEIN 1-RELATED"/>
    <property type="match status" value="1"/>
</dbReference>
<evidence type="ECO:0000256" key="10">
    <source>
        <dbReference type="ARBA" id="ARBA00035120"/>
    </source>
</evidence>
<evidence type="ECO:0000256" key="9">
    <source>
        <dbReference type="ARBA" id="ARBA00023303"/>
    </source>
</evidence>
<keyword evidence="4 12" id="KW-0812">Transmembrane</keyword>
<evidence type="ECO:0000256" key="12">
    <source>
        <dbReference type="HAMAP-Rule" id="MF_00454"/>
    </source>
</evidence>
<proteinExistence type="inferred from homology"/>
<keyword evidence="6 12" id="KW-0915">Sodium</keyword>
<evidence type="ECO:0000256" key="7">
    <source>
        <dbReference type="ARBA" id="ARBA00023065"/>
    </source>
</evidence>
<feature type="transmembrane region" description="Helical" evidence="12">
    <location>
        <begin position="74"/>
        <end position="98"/>
    </location>
</feature>
<evidence type="ECO:0000256" key="4">
    <source>
        <dbReference type="ARBA" id="ARBA00022692"/>
    </source>
</evidence>
<keyword evidence="2 12" id="KW-1003">Cell membrane</keyword>
<keyword evidence="8 12" id="KW-0472">Membrane</keyword>
<comment type="subcellular location">
    <subcellularLocation>
        <location evidence="1 12">Cell membrane</location>
        <topology evidence="1 12">Multi-pass membrane protein</topology>
    </subcellularLocation>
</comment>
<dbReference type="Proteomes" id="UP001157134">
    <property type="component" value="Unassembled WGS sequence"/>
</dbReference>
<evidence type="ECO:0000256" key="11">
    <source>
        <dbReference type="ARBA" id="ARBA00035585"/>
    </source>
</evidence>
<dbReference type="HAMAP" id="MF_00454">
    <property type="entry name" value="FluC"/>
    <property type="match status" value="1"/>
</dbReference>
<keyword evidence="14" id="KW-1185">Reference proteome</keyword>
<reference evidence="13 14" key="1">
    <citation type="submission" date="2023-03" db="EMBL/GenBank/DDBJ databases">
        <title>Thalassotalea loyana LMG 22536T draft genome sequence.</title>
        <authorList>
            <person name="Sawabe T."/>
        </authorList>
    </citation>
    <scope>NUCLEOTIDE SEQUENCE [LARGE SCALE GENOMIC DNA]</scope>
    <source>
        <strain evidence="13 14">LMG 22536</strain>
    </source>
</reference>
<comment type="caution">
    <text evidence="13">The sequence shown here is derived from an EMBL/GenBank/DDBJ whole genome shotgun (WGS) entry which is preliminary data.</text>
</comment>
<dbReference type="Pfam" id="PF02537">
    <property type="entry name" value="CRCB"/>
    <property type="match status" value="1"/>
</dbReference>
<evidence type="ECO:0000256" key="5">
    <source>
        <dbReference type="ARBA" id="ARBA00022989"/>
    </source>
</evidence>
<keyword evidence="12" id="KW-0479">Metal-binding</keyword>
<keyword evidence="12" id="KW-0813">Transport</keyword>
<comment type="catalytic activity">
    <reaction evidence="11">
        <text>fluoride(in) = fluoride(out)</text>
        <dbReference type="Rhea" id="RHEA:76159"/>
        <dbReference type="ChEBI" id="CHEBI:17051"/>
    </reaction>
    <physiologicalReaction direction="left-to-right" evidence="11">
        <dbReference type="Rhea" id="RHEA:76160"/>
    </physiologicalReaction>
</comment>
<dbReference type="NCBIfam" id="TIGR00494">
    <property type="entry name" value="crcB"/>
    <property type="match status" value="1"/>
</dbReference>
<dbReference type="PANTHER" id="PTHR28259">
    <property type="entry name" value="FLUORIDE EXPORT PROTEIN 1-RELATED"/>
    <property type="match status" value="1"/>
</dbReference>
<keyword evidence="7 12" id="KW-0406">Ion transport</keyword>
<keyword evidence="5 12" id="KW-1133">Transmembrane helix</keyword>
<evidence type="ECO:0000256" key="6">
    <source>
        <dbReference type="ARBA" id="ARBA00023053"/>
    </source>
</evidence>
<protein>
    <recommendedName>
        <fullName evidence="12">Fluoride-specific ion channel FluC</fullName>
    </recommendedName>
</protein>
<evidence type="ECO:0000256" key="2">
    <source>
        <dbReference type="ARBA" id="ARBA00022475"/>
    </source>
</evidence>
<comment type="function">
    <text evidence="12">Fluoride-specific ion channel. Important for reducing fluoride concentration in the cell, thus reducing its toxicity.</text>
</comment>
<dbReference type="RefSeq" id="WP_284297472.1">
    <property type="nucleotide sequence ID" value="NZ_BSSV01000003.1"/>
</dbReference>
<evidence type="ECO:0000256" key="8">
    <source>
        <dbReference type="ARBA" id="ARBA00023136"/>
    </source>
</evidence>
<accession>A0ABQ6HD24</accession>
<keyword evidence="3" id="KW-0997">Cell inner membrane</keyword>
<evidence type="ECO:0000256" key="3">
    <source>
        <dbReference type="ARBA" id="ARBA00022519"/>
    </source>
</evidence>
<keyword evidence="9 12" id="KW-0407">Ion channel</keyword>
<dbReference type="InterPro" id="IPR003691">
    <property type="entry name" value="FluC"/>
</dbReference>
<evidence type="ECO:0000313" key="14">
    <source>
        <dbReference type="Proteomes" id="UP001157134"/>
    </source>
</evidence>
<comment type="activity regulation">
    <text evidence="12">Na(+) is not transported, but it plays an essential structural role and its presence is essential for fluoride channel function.</text>
</comment>
<sequence length="133" mass="14188">MTNGINSYLVYLTVAVGGGLGASLRFFVYQQTASLLGKGFPYATLVVNIAGSFLLGLLYSLIEQGHIEAGVYRSLIGIGFLGAFTTFSTFSVDTILLFQQGFLLKAMTNIVLNVSLCIMAAALGMFLVTLINK</sequence>
<feature type="binding site" evidence="12">
    <location>
        <position position="85"/>
    </location>
    <ligand>
        <name>Na(+)</name>
        <dbReference type="ChEBI" id="CHEBI:29101"/>
        <note>structural</note>
    </ligand>
</feature>